<dbReference type="GO" id="GO:0005739">
    <property type="term" value="C:mitochondrion"/>
    <property type="evidence" value="ECO:0007669"/>
    <property type="project" value="TreeGrafter"/>
</dbReference>
<dbReference type="InterPro" id="IPR005031">
    <property type="entry name" value="COQ10_START"/>
</dbReference>
<dbReference type="GO" id="GO:0048039">
    <property type="term" value="F:ubiquinone binding"/>
    <property type="evidence" value="ECO:0007669"/>
    <property type="project" value="InterPro"/>
</dbReference>
<evidence type="ECO:0000313" key="5">
    <source>
        <dbReference type="EMBL" id="KAD4888662.1"/>
    </source>
</evidence>
<keyword evidence="6" id="KW-1185">Reference proteome</keyword>
<dbReference type="InterPro" id="IPR044996">
    <property type="entry name" value="COQ10-like"/>
</dbReference>
<comment type="subunit">
    <text evidence="2">Interacts with coenzyme Q.</text>
</comment>
<dbReference type="InterPro" id="IPR023393">
    <property type="entry name" value="START-like_dom_sf"/>
</dbReference>
<protein>
    <recommendedName>
        <fullName evidence="4">Coenzyme Q-binding protein COQ10 START domain-containing protein</fullName>
    </recommendedName>
</protein>
<evidence type="ECO:0000259" key="4">
    <source>
        <dbReference type="Pfam" id="PF03364"/>
    </source>
</evidence>
<accession>A0A5N6NHX2</accession>
<gene>
    <name evidence="5" type="ORF">E3N88_20735</name>
</gene>
<dbReference type="AlphaFoldDB" id="A0A5N6NHX2"/>
<name>A0A5N6NHX2_9ASTR</name>
<evidence type="ECO:0000313" key="6">
    <source>
        <dbReference type="Proteomes" id="UP000326396"/>
    </source>
</evidence>
<comment type="caution">
    <text evidence="5">The sequence shown here is derived from an EMBL/GenBank/DDBJ whole genome shotgun (WGS) entry which is preliminary data.</text>
</comment>
<evidence type="ECO:0000256" key="2">
    <source>
        <dbReference type="ARBA" id="ARBA00011814"/>
    </source>
</evidence>
<dbReference type="Pfam" id="PF03364">
    <property type="entry name" value="Polyketide_cyc"/>
    <property type="match status" value="1"/>
</dbReference>
<organism evidence="5 6">
    <name type="scientific">Mikania micrantha</name>
    <name type="common">bitter vine</name>
    <dbReference type="NCBI Taxonomy" id="192012"/>
    <lineage>
        <taxon>Eukaryota</taxon>
        <taxon>Viridiplantae</taxon>
        <taxon>Streptophyta</taxon>
        <taxon>Embryophyta</taxon>
        <taxon>Tracheophyta</taxon>
        <taxon>Spermatophyta</taxon>
        <taxon>Magnoliopsida</taxon>
        <taxon>eudicotyledons</taxon>
        <taxon>Gunneridae</taxon>
        <taxon>Pentapetalae</taxon>
        <taxon>asterids</taxon>
        <taxon>campanulids</taxon>
        <taxon>Asterales</taxon>
        <taxon>Asteraceae</taxon>
        <taxon>Asteroideae</taxon>
        <taxon>Heliantheae alliance</taxon>
        <taxon>Eupatorieae</taxon>
        <taxon>Mikania</taxon>
    </lineage>
</organism>
<proteinExistence type="inferred from homology"/>
<dbReference type="OrthoDB" id="292693at2759"/>
<dbReference type="PANTHER" id="PTHR12901">
    <property type="entry name" value="SPERM PROTEIN HOMOLOG"/>
    <property type="match status" value="1"/>
</dbReference>
<dbReference type="SUPFAM" id="SSF55961">
    <property type="entry name" value="Bet v1-like"/>
    <property type="match status" value="1"/>
</dbReference>
<comment type="function">
    <text evidence="3">Required for the function of coenzyme Q in the respiratory chain. May serve as a chaperone or may be involved in the transport of Q6 from its site of synthesis to the catalytic sites of the respiratory complexes.</text>
</comment>
<feature type="domain" description="Coenzyme Q-binding protein COQ10 START" evidence="4">
    <location>
        <begin position="108"/>
        <end position="234"/>
    </location>
</feature>
<reference evidence="5 6" key="1">
    <citation type="submission" date="2019-05" db="EMBL/GenBank/DDBJ databases">
        <title>Mikania micrantha, genome provides insights into the molecular mechanism of rapid growth.</title>
        <authorList>
            <person name="Liu B."/>
        </authorList>
    </citation>
    <scope>NUCLEOTIDE SEQUENCE [LARGE SCALE GENOMIC DNA]</scope>
    <source>
        <strain evidence="5">NLD-2019</strain>
        <tissue evidence="5">Leaf</tissue>
    </source>
</reference>
<dbReference type="CDD" id="cd07813">
    <property type="entry name" value="COQ10p_like"/>
    <property type="match status" value="1"/>
</dbReference>
<dbReference type="PANTHER" id="PTHR12901:SF10">
    <property type="entry name" value="COENZYME Q-BINDING PROTEIN COQ10, MITOCHONDRIAL"/>
    <property type="match status" value="1"/>
</dbReference>
<dbReference type="GO" id="GO:0045333">
    <property type="term" value="P:cellular respiration"/>
    <property type="evidence" value="ECO:0007669"/>
    <property type="project" value="InterPro"/>
</dbReference>
<sequence length="253" mass="28894">MPSLTPSSWAVRRLFMCKNDGGQLIRCPRNKPKLESYVQHQFFKSISNVEAFQPSRQPVGGIHEVVPLCLQNKYFSSIVQRRGFLGCSDGDQGGTGLSKVHEEKRILGYSPEQMYAVVAAVDMYQDFLPWCRRSDIVRRHSDGSFDAELEIGFKFLVESYVSHVKLMKPKLIKTTSSQSNLFDHLINIWEFHPGPSPGTCNLHFFVDFKFQSPFYSQMASMFFKEVSSRLVGSFCDRCRLIYGPGVPVIEQRT</sequence>
<dbReference type="EMBL" id="SZYD01000011">
    <property type="protein sequence ID" value="KAD4888662.1"/>
    <property type="molecule type" value="Genomic_DNA"/>
</dbReference>
<dbReference type="Gene3D" id="3.30.530.20">
    <property type="match status" value="1"/>
</dbReference>
<dbReference type="Proteomes" id="UP000326396">
    <property type="component" value="Linkage Group LG19"/>
</dbReference>
<comment type="similarity">
    <text evidence="1">Belongs to the COQ10 family.</text>
</comment>
<evidence type="ECO:0000256" key="3">
    <source>
        <dbReference type="ARBA" id="ARBA00024947"/>
    </source>
</evidence>
<evidence type="ECO:0000256" key="1">
    <source>
        <dbReference type="ARBA" id="ARBA00006885"/>
    </source>
</evidence>